<accession>D2AQW3</accession>
<dbReference type="NCBIfam" id="NF033179">
    <property type="entry name" value="TnsA_like_Actin"/>
    <property type="match status" value="1"/>
</dbReference>
<gene>
    <name evidence="1" type="ordered locus">Sros_3576</name>
</gene>
<keyword evidence="2" id="KW-1185">Reference proteome</keyword>
<reference evidence="1 2" key="1">
    <citation type="journal article" date="2010" name="Stand. Genomic Sci.">
        <title>Complete genome sequence of Streptosporangium roseum type strain (NI 9100).</title>
        <authorList>
            <person name="Nolan M."/>
            <person name="Sikorski J."/>
            <person name="Jando M."/>
            <person name="Lucas S."/>
            <person name="Lapidus A."/>
            <person name="Glavina Del Rio T."/>
            <person name="Chen F."/>
            <person name="Tice H."/>
            <person name="Pitluck S."/>
            <person name="Cheng J.F."/>
            <person name="Chertkov O."/>
            <person name="Sims D."/>
            <person name="Meincke L."/>
            <person name="Brettin T."/>
            <person name="Han C."/>
            <person name="Detter J.C."/>
            <person name="Bruce D."/>
            <person name="Goodwin L."/>
            <person name="Land M."/>
            <person name="Hauser L."/>
            <person name="Chang Y.J."/>
            <person name="Jeffries C.D."/>
            <person name="Ivanova N."/>
            <person name="Mavromatis K."/>
            <person name="Mikhailova N."/>
            <person name="Chen A."/>
            <person name="Palaniappan K."/>
            <person name="Chain P."/>
            <person name="Rohde M."/>
            <person name="Goker M."/>
            <person name="Bristow J."/>
            <person name="Eisen J.A."/>
            <person name="Markowitz V."/>
            <person name="Hugenholtz P."/>
            <person name="Kyrpides N.C."/>
            <person name="Klenk H.P."/>
        </authorList>
    </citation>
    <scope>NUCLEOTIDE SEQUENCE [LARGE SCALE GENOMIC DNA]</scope>
    <source>
        <strain evidence="2">ATCC 12428 / DSM 43021 / JCM 3005 / NI 9100</strain>
    </source>
</reference>
<evidence type="ECO:0000313" key="1">
    <source>
        <dbReference type="EMBL" id="ACZ86510.1"/>
    </source>
</evidence>
<organism evidence="1 2">
    <name type="scientific">Streptosporangium roseum (strain ATCC 12428 / DSM 43021 / JCM 3005 / KCTC 9067 / NCIMB 10171 / NRRL 2505 / NI 9100)</name>
    <dbReference type="NCBI Taxonomy" id="479432"/>
    <lineage>
        <taxon>Bacteria</taxon>
        <taxon>Bacillati</taxon>
        <taxon>Actinomycetota</taxon>
        <taxon>Actinomycetes</taxon>
        <taxon>Streptosporangiales</taxon>
        <taxon>Streptosporangiaceae</taxon>
        <taxon>Streptosporangium</taxon>
    </lineage>
</organism>
<name>D2AQW3_STRRD</name>
<sequence length="275" mass="30724">MTVSDASVVRSDRCGLKVLLSHFEAGERFRELLVLGSGWPRRWTVAWRTPGGELMGPARDLGAVPVAGCEPVRRFSWRARQRHRPGLEFMVSTGRLHGFESLEERRLLLALDFVGVVEVLPQPFRLRFETIGGFRKHVPDFLAVMRDGSRWLFDVRPAGLIEEADEVAFAAAGEAAWAVGWRYSVVVGWRPHVFSVLDALSAQRRDLVDQLGLQGQLLGVVACEPVAFGNLVARTSLPAVARAHALHLLWRRRLGVDLSRPLRDGSLVWPAEGRR</sequence>
<dbReference type="eggNOG" id="ENOG5032MFF">
    <property type="taxonomic scope" value="Bacteria"/>
</dbReference>
<proteinExistence type="predicted"/>
<dbReference type="Proteomes" id="UP000002029">
    <property type="component" value="Chromosome"/>
</dbReference>
<dbReference type="KEGG" id="sro:Sros_3576"/>
<dbReference type="STRING" id="479432.Sros_3576"/>
<evidence type="ECO:0008006" key="3">
    <source>
        <dbReference type="Google" id="ProtNLM"/>
    </source>
</evidence>
<evidence type="ECO:0000313" key="2">
    <source>
        <dbReference type="Proteomes" id="UP000002029"/>
    </source>
</evidence>
<dbReference type="HOGENOM" id="CLU_076597_1_0_11"/>
<dbReference type="InterPro" id="IPR048000">
    <property type="entry name" value="TnsA-like"/>
</dbReference>
<protein>
    <recommendedName>
        <fullName evidence="3">TnsA endonuclease N-terminal domain-containing protein</fullName>
    </recommendedName>
</protein>
<dbReference type="AlphaFoldDB" id="D2AQW3"/>
<dbReference type="EMBL" id="CP001814">
    <property type="protein sequence ID" value="ACZ86510.1"/>
    <property type="molecule type" value="Genomic_DNA"/>
</dbReference>